<feature type="transmembrane region" description="Helical" evidence="1">
    <location>
        <begin position="57"/>
        <end position="82"/>
    </location>
</feature>
<dbReference type="PROSITE" id="PS50011">
    <property type="entry name" value="PROTEIN_KINASE_DOM"/>
    <property type="match status" value="1"/>
</dbReference>
<dbReference type="EMBL" id="CP077717">
    <property type="protein sequence ID" value="QXJ28228.1"/>
    <property type="molecule type" value="Genomic_DNA"/>
</dbReference>
<dbReference type="GO" id="GO:0004674">
    <property type="term" value="F:protein serine/threonine kinase activity"/>
    <property type="evidence" value="ECO:0007669"/>
    <property type="project" value="TreeGrafter"/>
</dbReference>
<protein>
    <recommendedName>
        <fullName evidence="2">Protein kinase domain-containing protein</fullName>
    </recommendedName>
</protein>
<dbReference type="KEGG" id="sshi:J5U23_01096"/>
<evidence type="ECO:0000313" key="4">
    <source>
        <dbReference type="Proteomes" id="UP000694018"/>
    </source>
</evidence>
<feature type="domain" description="Protein kinase" evidence="2">
    <location>
        <begin position="245"/>
        <end position="555"/>
    </location>
</feature>
<dbReference type="Pfam" id="PF00069">
    <property type="entry name" value="Pkinase"/>
    <property type="match status" value="1"/>
</dbReference>
<keyword evidence="1" id="KW-0812">Transmembrane</keyword>
<dbReference type="RefSeq" id="WP_218267227.1">
    <property type="nucleotide sequence ID" value="NZ_CP077717.1"/>
</dbReference>
<organism evidence="3 4">
    <name type="scientific">Saccharolobus shibatae (strain ATCC 51178 / DSM 5389 / JCM 8931 / NBRC 15437 / B12)</name>
    <name type="common">Sulfolobus shibatae</name>
    <dbReference type="NCBI Taxonomy" id="523848"/>
    <lineage>
        <taxon>Archaea</taxon>
        <taxon>Thermoproteota</taxon>
        <taxon>Thermoprotei</taxon>
        <taxon>Sulfolobales</taxon>
        <taxon>Sulfolobaceae</taxon>
        <taxon>Saccharolobus</taxon>
    </lineage>
</organism>
<feature type="transmembrane region" description="Helical" evidence="1">
    <location>
        <begin position="12"/>
        <end position="37"/>
    </location>
</feature>
<dbReference type="PANTHER" id="PTHR44167:SF30">
    <property type="entry name" value="PHOSPHORYLASE KINASE"/>
    <property type="match status" value="1"/>
</dbReference>
<dbReference type="PANTHER" id="PTHR44167">
    <property type="entry name" value="OVARIAN-SPECIFIC SERINE/THREONINE-PROTEIN KINASE LOK-RELATED"/>
    <property type="match status" value="1"/>
</dbReference>
<keyword evidence="1" id="KW-0472">Membrane</keyword>
<dbReference type="GO" id="GO:0005524">
    <property type="term" value="F:ATP binding"/>
    <property type="evidence" value="ECO:0007669"/>
    <property type="project" value="InterPro"/>
</dbReference>
<name>A0A8F5GST2_SACSH</name>
<dbReference type="SMART" id="SM00220">
    <property type="entry name" value="S_TKc"/>
    <property type="match status" value="1"/>
</dbReference>
<sequence length="555" mass="63112">MRRGVKSNEVRFVLAKNGILVSTIIPLLGYIMYGIALGSLSSIGYSTLAGILYTFTLYSPFIFSPSLLPLSAISYFLASIFLYKAYKYKTLRKYGIIAISLSISYIVLYVYNLFLAELIPKFLMSWVLIGFYEIGNTIQLLAWRVSLRTILIKVYGLPNNLKWNINIEGQKYTFSDSQAKVKVNKEKPSFYVDSILEGYNTYMPKPNSGIISSNLLEIYFTKISKIPDISNWDPKLWIGNKINEYEVIDIIAIGGSSYVLKVKRGDMLYAMKIPKISKTTPGQTRISASNIIFDLSREFINLQEIGNKTQNAVQLFTISEIDISNIMKIEKGESYLYLTRPPYIIMELMEGGNALQLLNISRSKDWYRIVGIIIRDVAKALDIIHSSGYVHLDVKPQNIYFSKFPGSEEKEILSNLTSGKVVVKLGDLGSASRIGESVAEFTEFYCPIDQIEAAMLKNKGALPSMDVFALGATAYKLLFDSYVYPKEYYELIEKAIEEFQMGRGNYLNNLKLARQYAILPKINNIPSWLVNLMYDMLLQRTNARTIYTTIEYNLR</sequence>
<dbReference type="OrthoDB" id="41005at2157"/>
<dbReference type="InterPro" id="IPR000719">
    <property type="entry name" value="Prot_kinase_dom"/>
</dbReference>
<dbReference type="AlphaFoldDB" id="A0A8F5GST2"/>
<dbReference type="PROSITE" id="PS00108">
    <property type="entry name" value="PROTEIN_KINASE_ST"/>
    <property type="match status" value="1"/>
</dbReference>
<gene>
    <name evidence="3" type="ORF">J5U23_01096</name>
</gene>
<evidence type="ECO:0000256" key="1">
    <source>
        <dbReference type="SAM" id="Phobius"/>
    </source>
</evidence>
<dbReference type="InterPro" id="IPR008271">
    <property type="entry name" value="Ser/Thr_kinase_AS"/>
</dbReference>
<proteinExistence type="predicted"/>
<dbReference type="Proteomes" id="UP000694018">
    <property type="component" value="Chromosome"/>
</dbReference>
<keyword evidence="1" id="KW-1133">Transmembrane helix</keyword>
<accession>A0A8F5GST2</accession>
<dbReference type="GeneID" id="65562685"/>
<evidence type="ECO:0000259" key="2">
    <source>
        <dbReference type="PROSITE" id="PS50011"/>
    </source>
</evidence>
<evidence type="ECO:0000313" key="3">
    <source>
        <dbReference type="EMBL" id="QXJ28228.1"/>
    </source>
</evidence>
<reference evidence="3" key="1">
    <citation type="journal article" date="2021" name="Environ. Microbiol.">
        <title>New insights into the diversity and evolution of the archaeal mobilome from three complete genomes of Saccharolobus shibatae.</title>
        <authorList>
            <person name="Medvedeva S."/>
            <person name="Brandt D."/>
            <person name="Cvirkaite-Krupovic V."/>
            <person name="Liu Y."/>
            <person name="Severinov K."/>
            <person name="Ishino S."/>
            <person name="Ishino Y."/>
            <person name="Prangishvili D."/>
            <person name="Kalinowski J."/>
            <person name="Krupovic M."/>
        </authorList>
    </citation>
    <scope>NUCLEOTIDE SEQUENCE</scope>
    <source>
        <strain evidence="3">B12</strain>
    </source>
</reference>
<feature type="transmembrane region" description="Helical" evidence="1">
    <location>
        <begin position="94"/>
        <end position="111"/>
    </location>
</feature>